<dbReference type="OrthoDB" id="8293at2157"/>
<feature type="active site" evidence="4">
    <location>
        <position position="34"/>
    </location>
</feature>
<feature type="binding site" evidence="4">
    <location>
        <position position="83"/>
    </location>
    <ligand>
        <name>substrate</name>
    </ligand>
</feature>
<comment type="caution">
    <text evidence="4">Lacks conserved residue(s) required for the propagation of feature annotation.</text>
</comment>
<feature type="binding site" evidence="4">
    <location>
        <begin position="210"/>
        <end position="212"/>
    </location>
    <ligand>
        <name>substrate</name>
    </ligand>
</feature>
<dbReference type="CDD" id="cd00475">
    <property type="entry name" value="Cis_IPPS"/>
    <property type="match status" value="1"/>
</dbReference>
<feature type="binding site" evidence="4">
    <location>
        <position position="85"/>
    </location>
    <ligand>
        <name>substrate</name>
    </ligand>
</feature>
<dbReference type="GO" id="GO:0045547">
    <property type="term" value="F:ditrans,polycis-polyprenyl diphosphate synthase [(2E,6E)-farnesyl diphosphate specific] activity"/>
    <property type="evidence" value="ECO:0007669"/>
    <property type="project" value="TreeGrafter"/>
</dbReference>
<feature type="binding site" evidence="4">
    <location>
        <position position="34"/>
    </location>
    <ligand>
        <name>Mg(2+)</name>
        <dbReference type="ChEBI" id="CHEBI:18420"/>
    </ligand>
</feature>
<accession>A0A8G2FWU4</accession>
<dbReference type="EMBL" id="FWYE01000002">
    <property type="protein sequence ID" value="SMD30965.1"/>
    <property type="molecule type" value="Genomic_DNA"/>
</dbReference>
<feature type="binding site" evidence="4">
    <location>
        <position position="223"/>
    </location>
    <ligand>
        <name>Mg(2+)</name>
        <dbReference type="ChEBI" id="CHEBI:18420"/>
    </ligand>
</feature>
<dbReference type="GO" id="GO:0016094">
    <property type="term" value="P:polyprenol biosynthetic process"/>
    <property type="evidence" value="ECO:0007669"/>
    <property type="project" value="TreeGrafter"/>
</dbReference>
<dbReference type="AlphaFoldDB" id="A0A8G2FWU4"/>
<feature type="binding site" evidence="4">
    <location>
        <begin position="79"/>
        <end position="81"/>
    </location>
    <ligand>
        <name>substrate</name>
    </ligand>
</feature>
<dbReference type="HAMAP" id="MF_01139">
    <property type="entry name" value="ISPT"/>
    <property type="match status" value="1"/>
</dbReference>
<organism evidence="5 6">
    <name type="scientific">Picrophilus torridus (strain ATCC 700027 / DSM 9790 / JCM 10055 / NBRC 100828 / KAW 2/3)</name>
    <dbReference type="NCBI Taxonomy" id="1122961"/>
    <lineage>
        <taxon>Archaea</taxon>
        <taxon>Methanobacteriati</taxon>
        <taxon>Thermoplasmatota</taxon>
        <taxon>Thermoplasmata</taxon>
        <taxon>Thermoplasmatales</taxon>
        <taxon>Picrophilaceae</taxon>
        <taxon>Picrophilus</taxon>
    </lineage>
</organism>
<comment type="catalytic activity">
    <reaction evidence="4">
        <text>geranylgeranyl diphosphate + 7 isopentenyl diphosphate = tri-trans,hepta-cis-undecaprenyl diphosphate + 7 diphosphate</text>
        <dbReference type="Rhea" id="RHEA:27622"/>
        <dbReference type="ChEBI" id="CHEBI:33019"/>
        <dbReference type="ChEBI" id="CHEBI:57533"/>
        <dbReference type="ChEBI" id="CHEBI:60388"/>
        <dbReference type="ChEBI" id="CHEBI:128769"/>
        <dbReference type="EC" id="2.5.1.89"/>
    </reaction>
</comment>
<evidence type="ECO:0000313" key="5">
    <source>
        <dbReference type="EMBL" id="SMD30965.1"/>
    </source>
</evidence>
<proteinExistence type="inferred from homology"/>
<dbReference type="RefSeq" id="WP_011178179.1">
    <property type="nucleotide sequence ID" value="NC_005877.1"/>
</dbReference>
<dbReference type="Gene3D" id="3.40.1180.10">
    <property type="entry name" value="Decaprenyl diphosphate synthase-like"/>
    <property type="match status" value="1"/>
</dbReference>
<evidence type="ECO:0000256" key="2">
    <source>
        <dbReference type="ARBA" id="ARBA00022723"/>
    </source>
</evidence>
<sequence>MSDIGNFVSRIYESKLLEEIKKHPVPGHLGIITDGNRRYARSIGISENEGHVKGKEKLEEVLNWSMEVGIHMVTVYAFSTENFKRKSDEVNFLFNLINDAFIDLLNDERVYKNGIRVKVIGDISKLPDYLKETIKRVEGETNKFKNFRFNLAIGYGGRQEIIDAIKKIGQDILNGKIKVDNINEEMFRSYLYDKTLPDPDLILRTSGEERISNFLLWQSAYSELYFADVNWPELRKIDFLRAIYSYQNRKRRFGE</sequence>
<keyword evidence="3 4" id="KW-0460">Magnesium</keyword>
<dbReference type="SMR" id="A0A8G2FWU4"/>
<keyword evidence="2 4" id="KW-0479">Metal-binding</keyword>
<feature type="binding site" evidence="4">
    <location>
        <position position="51"/>
    </location>
    <ligand>
        <name>substrate</name>
    </ligand>
</feature>
<comment type="function">
    <text evidence="4">Catalyzes the sequential condensation of isopentenyl diphosphate (IPP) with geranylgeranyl diphosphate (GGPP) to yield (2Z,6Z,10Z,14Z,18Z,22Z,26Z,30E,34E,38E)-undecaprenyl diphosphate (tritrans,heptacis-UPP). It is probably the precursor of glycosyl carrier lipids.</text>
</comment>
<dbReference type="InterPro" id="IPR018520">
    <property type="entry name" value="UPP_synth-like_CS"/>
</dbReference>
<comment type="subunit">
    <text evidence="4">Homodimer.</text>
</comment>
<feature type="binding site" evidence="4">
    <location>
        <begin position="35"/>
        <end position="38"/>
    </location>
    <ligand>
        <name>substrate</name>
    </ligand>
</feature>
<keyword evidence="6" id="KW-1185">Reference proteome</keyword>
<evidence type="ECO:0000256" key="3">
    <source>
        <dbReference type="ARBA" id="ARBA00022842"/>
    </source>
</evidence>
<dbReference type="PROSITE" id="PS01066">
    <property type="entry name" value="UPP_SYNTHASE"/>
    <property type="match status" value="1"/>
</dbReference>
<dbReference type="InterPro" id="IPR036424">
    <property type="entry name" value="UPP_synth-like_sf"/>
</dbReference>
<dbReference type="PANTHER" id="PTHR10291:SF43">
    <property type="entry name" value="DEHYDRODOLICHYL DIPHOSPHATE SYNTHASE COMPLEX SUBUNIT DHDDS"/>
    <property type="match status" value="1"/>
</dbReference>
<name>A0A8G2FWU4_PICTO</name>
<gene>
    <name evidence="4" type="primary">uppS</name>
    <name evidence="5" type="ORF">SAMN02745355_0883</name>
</gene>
<comment type="cofactor">
    <cofactor evidence="4">
        <name>Mg(2+)</name>
        <dbReference type="ChEBI" id="CHEBI:18420"/>
    </cofactor>
    <text evidence="4">Binds 2 magnesium ions per subunit.</text>
</comment>
<dbReference type="Pfam" id="PF01255">
    <property type="entry name" value="Prenyltransf"/>
    <property type="match status" value="1"/>
</dbReference>
<protein>
    <recommendedName>
        <fullName evidence="4">Tritrans,polycis-undecaprenyl-diphosphate synthase (geranylgeranyl-diphosphate specific)</fullName>
        <ecNumber evidence="4">2.5.1.89</ecNumber>
    </recommendedName>
    <alternativeName>
        <fullName evidence="4">Undecaprenyl diphosphate synthase</fullName>
        <shortName evidence="4">UDS</shortName>
    </alternativeName>
    <alternativeName>
        <fullName evidence="4">Undecaprenyl pyrophosphate synthase</fullName>
        <shortName evidence="4">UPP synthase</shortName>
    </alternativeName>
</protein>
<evidence type="ECO:0000256" key="4">
    <source>
        <dbReference type="HAMAP-Rule" id="MF_01139"/>
    </source>
</evidence>
<dbReference type="PANTHER" id="PTHR10291">
    <property type="entry name" value="DEHYDRODOLICHYL DIPHOSPHATE SYNTHASE FAMILY MEMBER"/>
    <property type="match status" value="1"/>
</dbReference>
<keyword evidence="1 4" id="KW-0808">Transferase</keyword>
<dbReference type="FunFam" id="3.40.1180.10:FF:000003">
    <property type="entry name" value="Isoprenyl transferase 2"/>
    <property type="match status" value="1"/>
</dbReference>
<dbReference type="GO" id="GO:0000287">
    <property type="term" value="F:magnesium ion binding"/>
    <property type="evidence" value="ECO:0007669"/>
    <property type="project" value="UniProtKB-UniRule"/>
</dbReference>
<dbReference type="GeneID" id="2845319"/>
<dbReference type="InterPro" id="IPR001441">
    <property type="entry name" value="UPP_synth-like"/>
</dbReference>
<comment type="similarity">
    <text evidence="4">Belongs to the UPP synthase family.</text>
</comment>
<dbReference type="Proteomes" id="UP000192315">
    <property type="component" value="Unassembled WGS sequence"/>
</dbReference>
<dbReference type="NCBIfam" id="TIGR00055">
    <property type="entry name" value="uppS"/>
    <property type="match status" value="1"/>
</dbReference>
<comment type="caution">
    <text evidence="5">The sequence shown here is derived from an EMBL/GenBank/DDBJ whole genome shotgun (WGS) entry which is preliminary data.</text>
</comment>
<evidence type="ECO:0000313" key="6">
    <source>
        <dbReference type="Proteomes" id="UP000192315"/>
    </source>
</evidence>
<reference evidence="5 6" key="1">
    <citation type="submission" date="2017-04" db="EMBL/GenBank/DDBJ databases">
        <authorList>
            <person name="Varghese N."/>
            <person name="Submissions S."/>
        </authorList>
    </citation>
    <scope>NUCLEOTIDE SEQUENCE [LARGE SCALE GENOMIC DNA]</scope>
    <source>
        <strain evidence="5 6">DSM 9789</strain>
    </source>
</reference>
<feature type="active site" description="Proton acceptor" evidence="4">
    <location>
        <position position="82"/>
    </location>
</feature>
<dbReference type="EC" id="2.5.1.89" evidence="4"/>
<evidence type="ECO:0000256" key="1">
    <source>
        <dbReference type="ARBA" id="ARBA00022679"/>
    </source>
</evidence>
<feature type="binding site" evidence="4">
    <location>
        <position position="204"/>
    </location>
    <ligand>
        <name>substrate</name>
    </ligand>
</feature>
<dbReference type="SUPFAM" id="SSF64005">
    <property type="entry name" value="Undecaprenyl diphosphate synthase"/>
    <property type="match status" value="1"/>
</dbReference>